<feature type="transmembrane region" description="Helical" evidence="1">
    <location>
        <begin position="74"/>
        <end position="96"/>
    </location>
</feature>
<name>A0A2T3FNB6_9CLOT</name>
<keyword evidence="1" id="KW-1133">Transmembrane helix</keyword>
<reference evidence="2 3" key="1">
    <citation type="submission" date="2018-03" db="EMBL/GenBank/DDBJ databases">
        <title>Lachnoclostridium SNUG30386 gen.nov., sp.nov., isolated from human faeces.</title>
        <authorList>
            <person name="Seo B."/>
            <person name="Jeon K."/>
            <person name="Ko G."/>
        </authorList>
    </citation>
    <scope>NUCLEOTIDE SEQUENCE [LARGE SCALE GENOMIC DNA]</scope>
    <source>
        <strain evidence="2 3">SNUG30386</strain>
    </source>
</reference>
<gene>
    <name evidence="2" type="ORF">C7U56_09470</name>
</gene>
<dbReference type="Proteomes" id="UP000241048">
    <property type="component" value="Unassembled WGS sequence"/>
</dbReference>
<feature type="transmembrane region" description="Helical" evidence="1">
    <location>
        <begin position="40"/>
        <end position="62"/>
    </location>
</feature>
<evidence type="ECO:0000313" key="3">
    <source>
        <dbReference type="Proteomes" id="UP000241048"/>
    </source>
</evidence>
<dbReference type="EMBL" id="PYLO01000003">
    <property type="protein sequence ID" value="PST36787.1"/>
    <property type="molecule type" value="Genomic_DNA"/>
</dbReference>
<evidence type="ECO:0000256" key="1">
    <source>
        <dbReference type="SAM" id="Phobius"/>
    </source>
</evidence>
<evidence type="ECO:0000313" key="2">
    <source>
        <dbReference type="EMBL" id="PST36787.1"/>
    </source>
</evidence>
<accession>A0A2T3FNB6</accession>
<protein>
    <submittedName>
        <fullName evidence="2">Uncharacterized protein</fullName>
    </submittedName>
</protein>
<keyword evidence="3" id="KW-1185">Reference proteome</keyword>
<keyword evidence="1" id="KW-0472">Membrane</keyword>
<organism evidence="2 3">
    <name type="scientific">Clostridium fessum</name>
    <dbReference type="NCBI Taxonomy" id="2126740"/>
    <lineage>
        <taxon>Bacteria</taxon>
        <taxon>Bacillati</taxon>
        <taxon>Bacillota</taxon>
        <taxon>Clostridia</taxon>
        <taxon>Eubacteriales</taxon>
        <taxon>Clostridiaceae</taxon>
        <taxon>Clostridium</taxon>
    </lineage>
</organism>
<dbReference type="RefSeq" id="WP_002596370.1">
    <property type="nucleotide sequence ID" value="NZ_PYLO01000003.1"/>
</dbReference>
<comment type="caution">
    <text evidence="2">The sequence shown here is derived from an EMBL/GenBank/DDBJ whole genome shotgun (WGS) entry which is preliminary data.</text>
</comment>
<feature type="transmembrane region" description="Helical" evidence="1">
    <location>
        <begin position="12"/>
        <end position="34"/>
    </location>
</feature>
<dbReference type="AlphaFoldDB" id="A0A2T3FNB6"/>
<proteinExistence type="predicted"/>
<sequence length="331" mass="38151">MKDILKHYSKYILLDTLVAATLFAGAHGILSLFHLKFIEWFYYAVIGIITIGILLGIFQLLLKIRKNYVKYVAICVEAICLIPLTYICILIFAFTYKPMHIVEKDGIKCVAYVRAFLRVYVDYYEYRNPLITGDEVLFTDYFGKGGFDPFVDGYEYDSMIEENAAMDDTTEITDDSEDERIDNENIFSQQKKEDDTAIDTDSDGYPMTEEFQSYKKELTAVATYIRNTESYQGVKAGDELSEFLAYNISAKGYPYVNIAEQVYEQDGISTIATHYIIINESYVENGSREYVYQIKFKDKSGNEVASTKVVDFYLIDTETLEITDEKTNDWH</sequence>
<keyword evidence="1" id="KW-0812">Transmembrane</keyword>